<dbReference type="Proteomes" id="UP000285301">
    <property type="component" value="Unassembled WGS sequence"/>
</dbReference>
<evidence type="ECO:0000313" key="2">
    <source>
        <dbReference type="Proteomes" id="UP000285301"/>
    </source>
</evidence>
<protein>
    <submittedName>
        <fullName evidence="1">Uncharacterized protein</fullName>
    </submittedName>
</protein>
<comment type="caution">
    <text evidence="1">The sequence shown here is derived from an EMBL/GenBank/DDBJ whole genome shotgun (WGS) entry which is preliminary data.</text>
</comment>
<reference evidence="1 2" key="1">
    <citation type="journal article" date="2018" name="Gigascience">
        <title>Genomes of trombidid mites reveal novel predicted allergens and laterally-transferred genes associated with secondary metabolism.</title>
        <authorList>
            <person name="Dong X."/>
            <person name="Chaisiri K."/>
            <person name="Xia D."/>
            <person name="Armstrong S.D."/>
            <person name="Fang Y."/>
            <person name="Donnelly M.J."/>
            <person name="Kadowaki T."/>
            <person name="McGarry J.W."/>
            <person name="Darby A.C."/>
            <person name="Makepeace B.L."/>
        </authorList>
    </citation>
    <scope>NUCLEOTIDE SEQUENCE [LARGE SCALE GENOMIC DNA]</scope>
    <source>
        <strain evidence="1">UoL-WK</strain>
    </source>
</reference>
<organism evidence="1 2">
    <name type="scientific">Dinothrombium tinctorium</name>
    <dbReference type="NCBI Taxonomy" id="1965070"/>
    <lineage>
        <taxon>Eukaryota</taxon>
        <taxon>Metazoa</taxon>
        <taxon>Ecdysozoa</taxon>
        <taxon>Arthropoda</taxon>
        <taxon>Chelicerata</taxon>
        <taxon>Arachnida</taxon>
        <taxon>Acari</taxon>
        <taxon>Acariformes</taxon>
        <taxon>Trombidiformes</taxon>
        <taxon>Prostigmata</taxon>
        <taxon>Anystina</taxon>
        <taxon>Parasitengona</taxon>
        <taxon>Trombidioidea</taxon>
        <taxon>Trombidiidae</taxon>
        <taxon>Dinothrombium</taxon>
    </lineage>
</organism>
<dbReference type="EMBL" id="NCKU01007600">
    <property type="protein sequence ID" value="RWS02528.1"/>
    <property type="molecule type" value="Genomic_DNA"/>
</dbReference>
<accession>A0A443QHP8</accession>
<keyword evidence="2" id="KW-1185">Reference proteome</keyword>
<sequence length="38" mass="4334">MIWTANKYVINLKLSICFVKYLNSVVVNCNLGTKDLSK</sequence>
<evidence type="ECO:0000313" key="1">
    <source>
        <dbReference type="EMBL" id="RWS02528.1"/>
    </source>
</evidence>
<name>A0A443QHP8_9ACAR</name>
<gene>
    <name evidence="1" type="ORF">B4U79_15725</name>
</gene>
<proteinExistence type="predicted"/>
<dbReference type="AlphaFoldDB" id="A0A443QHP8"/>